<dbReference type="InterPro" id="IPR042488">
    <property type="entry name" value="Rad4_BHD3_sf"/>
</dbReference>
<dbReference type="VEuPathDB" id="FungiDB:MELLADRAFT_117666"/>
<feature type="compositionally biased region" description="Basic and acidic residues" evidence="6">
    <location>
        <begin position="279"/>
        <end position="290"/>
    </location>
</feature>
<dbReference type="eggNOG" id="KOG2179">
    <property type="taxonomic scope" value="Eukaryota"/>
</dbReference>
<feature type="compositionally biased region" description="Basic and acidic residues" evidence="6">
    <location>
        <begin position="875"/>
        <end position="889"/>
    </location>
</feature>
<dbReference type="GO" id="GO:0005737">
    <property type="term" value="C:cytoplasm"/>
    <property type="evidence" value="ECO:0007669"/>
    <property type="project" value="TreeGrafter"/>
</dbReference>
<dbReference type="HOGENOM" id="CLU_003639_2_0_1"/>
<dbReference type="GO" id="GO:0003684">
    <property type="term" value="F:damaged DNA binding"/>
    <property type="evidence" value="ECO:0007669"/>
    <property type="project" value="InterPro"/>
</dbReference>
<evidence type="ECO:0000256" key="5">
    <source>
        <dbReference type="ARBA" id="ARBA00023242"/>
    </source>
</evidence>
<dbReference type="Pfam" id="PF10405">
    <property type="entry name" value="BHD_3"/>
    <property type="match status" value="1"/>
</dbReference>
<dbReference type="OrthoDB" id="300780at2759"/>
<keyword evidence="11" id="KW-1185">Reference proteome</keyword>
<feature type="domain" description="Rad4 beta-hairpin" evidence="7">
    <location>
        <begin position="557"/>
        <end position="607"/>
    </location>
</feature>
<organism evidence="11">
    <name type="scientific">Melampsora larici-populina (strain 98AG31 / pathotype 3-4-7)</name>
    <name type="common">Poplar leaf rust fungus</name>
    <dbReference type="NCBI Taxonomy" id="747676"/>
    <lineage>
        <taxon>Eukaryota</taxon>
        <taxon>Fungi</taxon>
        <taxon>Dikarya</taxon>
        <taxon>Basidiomycota</taxon>
        <taxon>Pucciniomycotina</taxon>
        <taxon>Pucciniomycetes</taxon>
        <taxon>Pucciniales</taxon>
        <taxon>Melampsoraceae</taxon>
        <taxon>Melampsora</taxon>
    </lineage>
</organism>
<dbReference type="AlphaFoldDB" id="F4S053"/>
<dbReference type="Gene3D" id="3.90.260.10">
    <property type="entry name" value="Transglutaminase-like"/>
    <property type="match status" value="1"/>
</dbReference>
<feature type="compositionally biased region" description="Acidic residues" evidence="6">
    <location>
        <begin position="14"/>
        <end position="42"/>
    </location>
</feature>
<evidence type="ECO:0000256" key="2">
    <source>
        <dbReference type="ARBA" id="ARBA00009525"/>
    </source>
</evidence>
<evidence type="ECO:0000313" key="10">
    <source>
        <dbReference type="EMBL" id="EGG01997.1"/>
    </source>
</evidence>
<evidence type="ECO:0008006" key="12">
    <source>
        <dbReference type="Google" id="ProtNLM"/>
    </source>
</evidence>
<proteinExistence type="inferred from homology"/>
<dbReference type="InterPro" id="IPR018327">
    <property type="entry name" value="BHD_2"/>
</dbReference>
<dbReference type="GO" id="GO:0071942">
    <property type="term" value="C:XPC complex"/>
    <property type="evidence" value="ECO:0007669"/>
    <property type="project" value="TreeGrafter"/>
</dbReference>
<dbReference type="Pfam" id="PF10403">
    <property type="entry name" value="BHD_1"/>
    <property type="match status" value="1"/>
</dbReference>
<dbReference type="Gene3D" id="3.30.70.2460">
    <property type="entry name" value="Rad4, beta-hairpin domain BHD3"/>
    <property type="match status" value="1"/>
</dbReference>
<feature type="region of interest" description="Disordered" evidence="6">
    <location>
        <begin position="856"/>
        <end position="1023"/>
    </location>
</feature>
<dbReference type="Pfam" id="PF03835">
    <property type="entry name" value="Rad4"/>
    <property type="match status" value="1"/>
</dbReference>
<evidence type="ECO:0000256" key="4">
    <source>
        <dbReference type="ARBA" id="ARBA00023204"/>
    </source>
</evidence>
<feature type="domain" description="Rad4 beta-hairpin" evidence="9">
    <location>
        <begin position="679"/>
        <end position="753"/>
    </location>
</feature>
<dbReference type="GeneID" id="18926064"/>
<evidence type="ECO:0000259" key="8">
    <source>
        <dbReference type="SMART" id="SM01031"/>
    </source>
</evidence>
<dbReference type="InterPro" id="IPR018326">
    <property type="entry name" value="Rad4_beta-hairpin_dom1"/>
</dbReference>
<accession>F4S053</accession>
<keyword evidence="3" id="KW-0227">DNA damage</keyword>
<dbReference type="GO" id="GO:0000111">
    <property type="term" value="C:nucleotide-excision repair factor 2 complex"/>
    <property type="evidence" value="ECO:0007669"/>
    <property type="project" value="TreeGrafter"/>
</dbReference>
<keyword evidence="5" id="KW-0539">Nucleus</keyword>
<dbReference type="PANTHER" id="PTHR12135">
    <property type="entry name" value="DNA REPAIR PROTEIN XP-C / RAD4"/>
    <property type="match status" value="1"/>
</dbReference>
<dbReference type="InParanoid" id="F4S053"/>
<dbReference type="STRING" id="747676.F4S053"/>
<comment type="subcellular location">
    <subcellularLocation>
        <location evidence="1">Nucleus</location>
    </subcellularLocation>
</comment>
<evidence type="ECO:0000259" key="9">
    <source>
        <dbReference type="SMART" id="SM01032"/>
    </source>
</evidence>
<dbReference type="SMART" id="SM01032">
    <property type="entry name" value="BHD_3"/>
    <property type="match status" value="1"/>
</dbReference>
<dbReference type="Proteomes" id="UP000001072">
    <property type="component" value="Unassembled WGS sequence"/>
</dbReference>
<evidence type="ECO:0000256" key="3">
    <source>
        <dbReference type="ARBA" id="ARBA00022763"/>
    </source>
</evidence>
<dbReference type="InterPro" id="IPR018325">
    <property type="entry name" value="Rad4/PNGase_transGLS-fold"/>
</dbReference>
<dbReference type="InterPro" id="IPR018328">
    <property type="entry name" value="Rad4_beta-hairpin_dom3"/>
</dbReference>
<dbReference type="GO" id="GO:0006289">
    <property type="term" value="P:nucleotide-excision repair"/>
    <property type="evidence" value="ECO:0007669"/>
    <property type="project" value="InterPro"/>
</dbReference>
<feature type="domain" description="Rad4 beta-hairpin" evidence="8">
    <location>
        <begin position="609"/>
        <end position="672"/>
    </location>
</feature>
<dbReference type="PANTHER" id="PTHR12135:SF0">
    <property type="entry name" value="DNA REPAIR PROTEIN COMPLEMENTING XP-C CELLS"/>
    <property type="match status" value="1"/>
</dbReference>
<feature type="compositionally biased region" description="Basic residues" evidence="6">
    <location>
        <begin position="423"/>
        <end position="432"/>
    </location>
</feature>
<dbReference type="SMART" id="SM01030">
    <property type="entry name" value="BHD_1"/>
    <property type="match status" value="1"/>
</dbReference>
<protein>
    <recommendedName>
        <fullName evidence="12">Rad4 beta-hairpin domain-containing protein</fullName>
    </recommendedName>
</protein>
<dbReference type="GO" id="GO:0006298">
    <property type="term" value="P:mismatch repair"/>
    <property type="evidence" value="ECO:0007669"/>
    <property type="project" value="TreeGrafter"/>
</dbReference>
<feature type="compositionally biased region" description="Polar residues" evidence="6">
    <location>
        <begin position="268"/>
        <end position="278"/>
    </location>
</feature>
<evidence type="ECO:0000313" key="11">
    <source>
        <dbReference type="Proteomes" id="UP000001072"/>
    </source>
</evidence>
<name>F4S053_MELLP</name>
<gene>
    <name evidence="10" type="ORF">MELLADRAFT_117666</name>
</gene>
<feature type="compositionally biased region" description="Basic and acidic residues" evidence="6">
    <location>
        <begin position="927"/>
        <end position="936"/>
    </location>
</feature>
<feature type="region of interest" description="Disordered" evidence="6">
    <location>
        <begin position="258"/>
        <end position="337"/>
    </location>
</feature>
<feature type="region of interest" description="Disordered" evidence="6">
    <location>
        <begin position="423"/>
        <end position="442"/>
    </location>
</feature>
<dbReference type="InterPro" id="IPR036985">
    <property type="entry name" value="Transglutaminase-like_sf"/>
</dbReference>
<feature type="region of interest" description="Disordered" evidence="6">
    <location>
        <begin position="386"/>
        <end position="413"/>
    </location>
</feature>
<dbReference type="KEGG" id="mlr:MELLADRAFT_117666"/>
<feature type="compositionally biased region" description="Basic and acidic residues" evidence="6">
    <location>
        <begin position="301"/>
        <end position="312"/>
    </location>
</feature>
<dbReference type="RefSeq" id="XP_007414831.1">
    <property type="nucleotide sequence ID" value="XM_007414769.1"/>
</dbReference>
<dbReference type="InterPro" id="IPR004583">
    <property type="entry name" value="DNA_repair_Rad4"/>
</dbReference>
<dbReference type="Gene3D" id="2.20.20.110">
    <property type="entry name" value="Rad4, beta-hairpin domain BHD1"/>
    <property type="match status" value="1"/>
</dbReference>
<evidence type="ECO:0000259" key="7">
    <source>
        <dbReference type="SMART" id="SM01030"/>
    </source>
</evidence>
<dbReference type="FunFam" id="3.30.70.2460:FF:000001">
    <property type="entry name" value="DNA repair protein Rad4 family"/>
    <property type="match status" value="1"/>
</dbReference>
<sequence>MNNDRIFPRPSSSEAEDDDDEEMDWEEVDVQEEADLSADNDDSLSRPDTTAFNIVLSKSGANSTHKRKNPNSAMERMIRHETHRAHTLALLAAGRFRNLLLNDQLLQARLLSMVPLSLVNAFSSFSPQTHPSEIDRSRLFDSAIKDLVSWWWQSFEIVESLESVRLRTWTEAEALYDTIQSSSKTSSAKGKGKEVEDDPFLNLLETGEPIHGSKSLMKRAVLMKGSRDMSAQLFTSLLRALNVPARLVFSLQPVTWRGAGGGGKSSKTDTPNDLSTEEQTGRSRTPRDKGATGSVSTAKKTRSDNKTKKSDQSKMLSVASQASKSKPKQGEWAMKATKAAKAAKMKSINSSATSSRHYVLTSADGNSTDDQEIPLAQKLASRILEPNQIGGSSPSESHHPDGWRSRPVGKASKVTPIVKLRKARPVKSKHWTKSPSPEPAQMNRPPVFWTEVYSRPLREWYCVDVTRKRTRCKNLMEPTKSNPENRMLYVIAFEEDHFIRDVTARYAHSFGATTMKSRLPPKKGSPDWFEKATIKLKRPYKLRRDEKEDEEISKAQVTEALPTTVGGFKDHPNFALERHLRREEVIHPRKTVGIFRGEQVFPRSSVVVCKSAETYMREGRRIKGGQEALKLVKPRTVTINRKREEELLKMEGQEVALQGLFAEWQTELLIPPPIVNGIIPRNGYGNFDLFAPHMLPQGAKHLPYKGIAKTAKKLQVSYADAVVSFEFHKRRATPVIQGIIVPELEAEFVLDAYFASEDIAQEKEFSKLQERCLKRWKKIILALRIRRRLQEEYRNQSIIVSLANAPQEGPSELNNIGIQPEETVIVPIRPAVQSTQSKRPADADGYELYADHRVNTMAMPGPSKPSYVNGHKRGRSESVEIDLENKEPRPVSPRKRRMKKGVPKSPQPSLDVPMMMDVQLDPGIPIKYDKAGRDNDDGISSPLSSPPLASQRTSGSVSASKPEPRRRSGRQPATVVSKDKVVEEETGAIDTSRGRASRASAVRASKKIQQPSQPSDRVLRSRR</sequence>
<feature type="compositionally biased region" description="Basic residues" evidence="6">
    <location>
        <begin position="892"/>
        <end position="902"/>
    </location>
</feature>
<evidence type="ECO:0000256" key="6">
    <source>
        <dbReference type="SAM" id="MobiDB-lite"/>
    </source>
</evidence>
<reference evidence="11" key="1">
    <citation type="journal article" date="2011" name="Proc. Natl. Acad. Sci. U.S.A.">
        <title>Obligate biotrophy features unraveled by the genomic analysis of rust fungi.</title>
        <authorList>
            <person name="Duplessis S."/>
            <person name="Cuomo C.A."/>
            <person name="Lin Y.-C."/>
            <person name="Aerts A."/>
            <person name="Tisserant E."/>
            <person name="Veneault-Fourrey C."/>
            <person name="Joly D.L."/>
            <person name="Hacquard S."/>
            <person name="Amselem J."/>
            <person name="Cantarel B.L."/>
            <person name="Chiu R."/>
            <person name="Coutinho P.M."/>
            <person name="Feau N."/>
            <person name="Field M."/>
            <person name="Frey P."/>
            <person name="Gelhaye E."/>
            <person name="Goldberg J."/>
            <person name="Grabherr M.G."/>
            <person name="Kodira C.D."/>
            <person name="Kohler A."/>
            <person name="Kuees U."/>
            <person name="Lindquist E.A."/>
            <person name="Lucas S.M."/>
            <person name="Mago R."/>
            <person name="Mauceli E."/>
            <person name="Morin E."/>
            <person name="Murat C."/>
            <person name="Pangilinan J.L."/>
            <person name="Park R."/>
            <person name="Pearson M."/>
            <person name="Quesneville H."/>
            <person name="Rouhier N."/>
            <person name="Sakthikumar S."/>
            <person name="Salamov A.A."/>
            <person name="Schmutz J."/>
            <person name="Selles B."/>
            <person name="Shapiro H."/>
            <person name="Tanguay P."/>
            <person name="Tuskan G.A."/>
            <person name="Henrissat B."/>
            <person name="Van de Peer Y."/>
            <person name="Rouze P."/>
            <person name="Ellis J.G."/>
            <person name="Dodds P.N."/>
            <person name="Schein J.E."/>
            <person name="Zhong S."/>
            <person name="Hamelin R.C."/>
            <person name="Grigoriev I.V."/>
            <person name="Szabo L.J."/>
            <person name="Martin F."/>
        </authorList>
    </citation>
    <scope>NUCLEOTIDE SEQUENCE [LARGE SCALE GENOMIC DNA]</scope>
    <source>
        <strain evidence="11">98AG31 / pathotype 3-4-7</strain>
    </source>
</reference>
<dbReference type="GO" id="GO:0003697">
    <property type="term" value="F:single-stranded DNA binding"/>
    <property type="evidence" value="ECO:0007669"/>
    <property type="project" value="TreeGrafter"/>
</dbReference>
<dbReference type="SMART" id="SM01031">
    <property type="entry name" value="BHD_2"/>
    <property type="match status" value="1"/>
</dbReference>
<keyword evidence="4" id="KW-0234">DNA repair</keyword>
<evidence type="ECO:0000256" key="1">
    <source>
        <dbReference type="ARBA" id="ARBA00004123"/>
    </source>
</evidence>
<feature type="compositionally biased region" description="Low complexity" evidence="6">
    <location>
        <begin position="940"/>
        <end position="950"/>
    </location>
</feature>
<dbReference type="EMBL" id="GL883134">
    <property type="protein sequence ID" value="EGG01997.1"/>
    <property type="molecule type" value="Genomic_DNA"/>
</dbReference>
<feature type="region of interest" description="Disordered" evidence="6">
    <location>
        <begin position="1"/>
        <end position="48"/>
    </location>
</feature>
<dbReference type="InterPro" id="IPR038765">
    <property type="entry name" value="Papain-like_cys_pep_sf"/>
</dbReference>
<dbReference type="SUPFAM" id="SSF54001">
    <property type="entry name" value="Cysteine proteinases"/>
    <property type="match status" value="1"/>
</dbReference>
<feature type="compositionally biased region" description="Polar residues" evidence="6">
    <location>
        <begin position="313"/>
        <end position="324"/>
    </location>
</feature>
<dbReference type="Pfam" id="PF10404">
    <property type="entry name" value="BHD_2"/>
    <property type="match status" value="1"/>
</dbReference>
<dbReference type="FunCoup" id="F4S053">
    <property type="interactions" value="84"/>
</dbReference>
<comment type="similarity">
    <text evidence="2">Belongs to the XPC family.</text>
</comment>